<dbReference type="Gene3D" id="2.40.30.170">
    <property type="match status" value="1"/>
</dbReference>
<protein>
    <submittedName>
        <fullName evidence="4">Macrolide transporter subunit MacA</fullName>
    </submittedName>
</protein>
<dbReference type="Gene3D" id="2.40.50.100">
    <property type="match status" value="1"/>
</dbReference>
<comment type="similarity">
    <text evidence="1">Belongs to the membrane fusion protein (MFP) (TC 8.A.1) family.</text>
</comment>
<accession>A0A518IYW1</accession>
<sequence length="292" mass="32061">MWKLRKWFASRIVNVSLAGVILAIVPVVAADPLTNRAANGGYDAFTEPLQSIDVAAAEPGRIAQVFVKPGARVEADSLLMALDTQVLRATRAIAVVQAETTAEVDSLRIEHKRLEHRYQRLLELRSQGAGSPDEVLHAETDAKIAQLRVQTARDRQRIAELEIAEIDARIAMKEIRSPIAGIVTEVVQDVGEYVAGSEPTTVRVVDLSALRAVFYLPTSLATQMQIDQTLTLQLTDSDETVKSTIRHIDPVTNAESGRVGVEVIIANPNNRYRSGLRCRLERPHHSVSPTPN</sequence>
<dbReference type="GO" id="GO:0015562">
    <property type="term" value="F:efflux transmembrane transporter activity"/>
    <property type="evidence" value="ECO:0007669"/>
    <property type="project" value="TreeGrafter"/>
</dbReference>
<dbReference type="Proteomes" id="UP000316770">
    <property type="component" value="Chromosome"/>
</dbReference>
<evidence type="ECO:0000256" key="1">
    <source>
        <dbReference type="ARBA" id="ARBA00009477"/>
    </source>
</evidence>
<dbReference type="PANTHER" id="PTHR30469:SF15">
    <property type="entry name" value="HLYD FAMILY OF SECRETION PROTEINS"/>
    <property type="match status" value="1"/>
</dbReference>
<dbReference type="NCBIfam" id="TIGR01730">
    <property type="entry name" value="RND_mfp"/>
    <property type="match status" value="1"/>
</dbReference>
<evidence type="ECO:0000313" key="4">
    <source>
        <dbReference type="EMBL" id="QDV58268.1"/>
    </source>
</evidence>
<dbReference type="AlphaFoldDB" id="A0A518IYW1"/>
<dbReference type="PANTHER" id="PTHR30469">
    <property type="entry name" value="MULTIDRUG RESISTANCE PROTEIN MDTA"/>
    <property type="match status" value="1"/>
</dbReference>
<dbReference type="SUPFAM" id="SSF111369">
    <property type="entry name" value="HlyD-like secretion proteins"/>
    <property type="match status" value="1"/>
</dbReference>
<dbReference type="RefSeq" id="WP_145288467.1">
    <property type="nucleotide sequence ID" value="NZ_CP036318.1"/>
</dbReference>
<dbReference type="InterPro" id="IPR006143">
    <property type="entry name" value="RND_pump_MFP"/>
</dbReference>
<evidence type="ECO:0000256" key="2">
    <source>
        <dbReference type="SAM" id="Coils"/>
    </source>
</evidence>
<organism evidence="4 5">
    <name type="scientific">Rosistilla oblonga</name>
    <dbReference type="NCBI Taxonomy" id="2527990"/>
    <lineage>
        <taxon>Bacteria</taxon>
        <taxon>Pseudomonadati</taxon>
        <taxon>Planctomycetota</taxon>
        <taxon>Planctomycetia</taxon>
        <taxon>Pirellulales</taxon>
        <taxon>Pirellulaceae</taxon>
        <taxon>Rosistilla</taxon>
    </lineage>
</organism>
<evidence type="ECO:0000259" key="3">
    <source>
        <dbReference type="Pfam" id="PF25917"/>
    </source>
</evidence>
<dbReference type="GO" id="GO:1990281">
    <property type="term" value="C:efflux pump complex"/>
    <property type="evidence" value="ECO:0007669"/>
    <property type="project" value="TreeGrafter"/>
</dbReference>
<proteinExistence type="inferred from homology"/>
<name>A0A518IYW1_9BACT</name>
<gene>
    <name evidence="4" type="ORF">Mal33_42860</name>
</gene>
<dbReference type="InterPro" id="IPR058625">
    <property type="entry name" value="MdtA-like_BSH"/>
</dbReference>
<dbReference type="EMBL" id="CP036318">
    <property type="protein sequence ID" value="QDV58268.1"/>
    <property type="molecule type" value="Genomic_DNA"/>
</dbReference>
<feature type="coiled-coil region" evidence="2">
    <location>
        <begin position="97"/>
        <end position="124"/>
    </location>
</feature>
<keyword evidence="2" id="KW-0175">Coiled coil</keyword>
<dbReference type="Pfam" id="PF25917">
    <property type="entry name" value="BSH_RND"/>
    <property type="match status" value="1"/>
</dbReference>
<reference evidence="4 5" key="1">
    <citation type="submission" date="2019-02" db="EMBL/GenBank/DDBJ databases">
        <title>Deep-cultivation of Planctomycetes and their phenomic and genomic characterization uncovers novel biology.</title>
        <authorList>
            <person name="Wiegand S."/>
            <person name="Jogler M."/>
            <person name="Boedeker C."/>
            <person name="Pinto D."/>
            <person name="Vollmers J."/>
            <person name="Rivas-Marin E."/>
            <person name="Kohn T."/>
            <person name="Peeters S.H."/>
            <person name="Heuer A."/>
            <person name="Rast P."/>
            <person name="Oberbeckmann S."/>
            <person name="Bunk B."/>
            <person name="Jeske O."/>
            <person name="Meyerdierks A."/>
            <person name="Storesund J.E."/>
            <person name="Kallscheuer N."/>
            <person name="Luecker S."/>
            <person name="Lage O.M."/>
            <person name="Pohl T."/>
            <person name="Merkel B.J."/>
            <person name="Hornburger P."/>
            <person name="Mueller R.-W."/>
            <person name="Bruemmer F."/>
            <person name="Labrenz M."/>
            <person name="Spormann A.M."/>
            <person name="Op den Camp H."/>
            <person name="Overmann J."/>
            <person name="Amann R."/>
            <person name="Jetten M.S.M."/>
            <person name="Mascher T."/>
            <person name="Medema M.H."/>
            <person name="Devos D.P."/>
            <person name="Kaster A.-K."/>
            <person name="Ovreas L."/>
            <person name="Rohde M."/>
            <person name="Galperin M.Y."/>
            <person name="Jogler C."/>
        </authorList>
    </citation>
    <scope>NUCLEOTIDE SEQUENCE [LARGE SCALE GENOMIC DNA]</scope>
    <source>
        <strain evidence="4 5">Mal33</strain>
    </source>
</reference>
<evidence type="ECO:0000313" key="5">
    <source>
        <dbReference type="Proteomes" id="UP000316770"/>
    </source>
</evidence>
<keyword evidence="5" id="KW-1185">Reference proteome</keyword>
<dbReference type="Gene3D" id="1.10.287.470">
    <property type="entry name" value="Helix hairpin bin"/>
    <property type="match status" value="1"/>
</dbReference>
<feature type="domain" description="Multidrug resistance protein MdtA-like barrel-sandwich hybrid" evidence="3">
    <location>
        <begin position="52"/>
        <end position="202"/>
    </location>
</feature>